<dbReference type="AlphaFoldDB" id="A0A0N1P0N6"/>
<feature type="region of interest" description="Disordered" evidence="2">
    <location>
        <begin position="374"/>
        <end position="403"/>
    </location>
</feature>
<evidence type="ECO:0000313" key="7">
    <source>
        <dbReference type="Proteomes" id="UP000038010"/>
    </source>
</evidence>
<feature type="compositionally biased region" description="Basic and acidic residues" evidence="2">
    <location>
        <begin position="485"/>
        <end position="496"/>
    </location>
</feature>
<feature type="transmembrane region" description="Helical" evidence="3">
    <location>
        <begin position="410"/>
        <end position="434"/>
    </location>
</feature>
<feature type="chain" id="PRO_5005879496" description="Yeast cell wall synthesis Kre9/Knh1-like N-terminal domain-containing protein" evidence="4">
    <location>
        <begin position="18"/>
        <end position="509"/>
    </location>
</feature>
<sequence length="509" mass="56664">MAAFLVSVFVFAAGVASYGFHSPRGRNQYVVGGTINIAWSSVDDFVDIYLTKQSFLNPKQPVEPITIADNITNTGSFQWIVPNDLGAAFTGNVRMYLINSRTKSRSFQTEYFHIYYGEQDYADLSTPSWANFTAPTGAPKTFFTDKRTVGISWDTDVEFVNLTYCTDVNAPWPIIGENMSTTIDGFTRNPGIAVWSVQDITTYSLPFRFRLMSNDTLAGDTYVESNAFYTAPENYPDYFDFTEHLDDEGFLFPTQALAPSLRVNDTVVFTWRKPMPDDYDIELGVWAENYKTGWITGPEDENIVRTPTNISYRIETYDIQDRFRQPYTFNLLSRNSRSGYPGYRAIMRTEPLTFGDPAGSAEKTWIAPAVAFETSTSTSGTPPGANTTSLDSSAANGSDDSGVSRSELKLYVGLGVGLGVAAILLFMGIGFFCWKKRRGAKNDTHEGSEPWRKSELDAKGARHELSEEGQLALPTAELPSQGTAHYREEHDRHGNVHELPGQTTSGRTL</sequence>
<name>A0A0N1P0N6_9EURO</name>
<keyword evidence="7" id="KW-1185">Reference proteome</keyword>
<comment type="caution">
    <text evidence="6">The sequence shown here is derived from an EMBL/GenBank/DDBJ whole genome shotgun (WGS) entry which is preliminary data.</text>
</comment>
<evidence type="ECO:0000256" key="4">
    <source>
        <dbReference type="SAM" id="SignalP"/>
    </source>
</evidence>
<evidence type="ECO:0000313" key="6">
    <source>
        <dbReference type="EMBL" id="KPI42544.1"/>
    </source>
</evidence>
<dbReference type="Proteomes" id="UP000038010">
    <property type="component" value="Unassembled WGS sequence"/>
</dbReference>
<dbReference type="InterPro" id="IPR018466">
    <property type="entry name" value="Kre9/Knh1-like_N"/>
</dbReference>
<feature type="signal peptide" evidence="4">
    <location>
        <begin position="1"/>
        <end position="17"/>
    </location>
</feature>
<reference evidence="6 7" key="1">
    <citation type="submission" date="2015-06" db="EMBL/GenBank/DDBJ databases">
        <title>Draft genome of the ant-associated black yeast Phialophora attae CBS 131958.</title>
        <authorList>
            <person name="Moreno L.F."/>
            <person name="Stielow B.J."/>
            <person name="de Hoog S."/>
            <person name="Vicente V.A."/>
            <person name="Weiss V.A."/>
            <person name="de Vries M."/>
            <person name="Cruz L.M."/>
            <person name="Souza E.M."/>
        </authorList>
    </citation>
    <scope>NUCLEOTIDE SEQUENCE [LARGE SCALE GENOMIC DNA]</scope>
    <source>
        <strain evidence="6 7">CBS 131958</strain>
    </source>
</reference>
<proteinExistence type="predicted"/>
<feature type="compositionally biased region" description="Basic and acidic residues" evidence="2">
    <location>
        <begin position="441"/>
        <end position="466"/>
    </location>
</feature>
<dbReference type="Pfam" id="PF10342">
    <property type="entry name" value="Kre9_KNH"/>
    <property type="match status" value="1"/>
</dbReference>
<evidence type="ECO:0000256" key="1">
    <source>
        <dbReference type="ARBA" id="ARBA00022729"/>
    </source>
</evidence>
<accession>A0A0N1P0N6</accession>
<dbReference type="VEuPathDB" id="FungiDB:AB675_9748"/>
<dbReference type="OrthoDB" id="10643218at2759"/>
<dbReference type="GeneID" id="28742191"/>
<keyword evidence="3" id="KW-0812">Transmembrane</keyword>
<protein>
    <recommendedName>
        <fullName evidence="5">Yeast cell wall synthesis Kre9/Knh1-like N-terminal domain-containing protein</fullName>
    </recommendedName>
</protein>
<gene>
    <name evidence="6" type="ORF">AB675_9748</name>
</gene>
<dbReference type="EMBL" id="LFJN01000007">
    <property type="protein sequence ID" value="KPI42544.1"/>
    <property type="molecule type" value="Genomic_DNA"/>
</dbReference>
<keyword evidence="1 4" id="KW-0732">Signal</keyword>
<organism evidence="6 7">
    <name type="scientific">Cyphellophora attinorum</name>
    <dbReference type="NCBI Taxonomy" id="1664694"/>
    <lineage>
        <taxon>Eukaryota</taxon>
        <taxon>Fungi</taxon>
        <taxon>Dikarya</taxon>
        <taxon>Ascomycota</taxon>
        <taxon>Pezizomycotina</taxon>
        <taxon>Eurotiomycetes</taxon>
        <taxon>Chaetothyriomycetidae</taxon>
        <taxon>Chaetothyriales</taxon>
        <taxon>Cyphellophoraceae</taxon>
        <taxon>Cyphellophora</taxon>
    </lineage>
</organism>
<evidence type="ECO:0000256" key="2">
    <source>
        <dbReference type="SAM" id="MobiDB-lite"/>
    </source>
</evidence>
<dbReference type="RefSeq" id="XP_018002507.1">
    <property type="nucleotide sequence ID" value="XM_018150311.1"/>
</dbReference>
<feature type="region of interest" description="Disordered" evidence="2">
    <location>
        <begin position="441"/>
        <end position="509"/>
    </location>
</feature>
<keyword evidence="3" id="KW-0472">Membrane</keyword>
<keyword evidence="3" id="KW-1133">Transmembrane helix</keyword>
<feature type="domain" description="Yeast cell wall synthesis Kre9/Knh1-like N-terminal" evidence="5">
    <location>
        <begin position="23"/>
        <end position="113"/>
    </location>
</feature>
<evidence type="ECO:0000256" key="3">
    <source>
        <dbReference type="SAM" id="Phobius"/>
    </source>
</evidence>
<evidence type="ECO:0000259" key="5">
    <source>
        <dbReference type="Pfam" id="PF10342"/>
    </source>
</evidence>